<dbReference type="EMBL" id="AEBR01000062">
    <property type="protein sequence ID" value="EFM82581.1"/>
    <property type="molecule type" value="Genomic_DNA"/>
</dbReference>
<proteinExistence type="predicted"/>
<dbReference type="GO" id="GO:0006298">
    <property type="term" value="P:mismatch repair"/>
    <property type="evidence" value="ECO:0007669"/>
    <property type="project" value="TreeGrafter"/>
</dbReference>
<evidence type="ECO:0000256" key="3">
    <source>
        <dbReference type="ARBA" id="ARBA00022679"/>
    </source>
</evidence>
<sequence length="275" mass="32285">PQRILYSFEMMKRILNYPGSKWRMSDLIISQMPKHKAYLEPFMGSLAVFLNKPRVTLETINDIDARLVNLFRVMRDDPEKLQYLIYHTLYSRKEFMKSNEISSDPIEDARRMAVRLWFGVGGKTVTMPGFRKNISWNGPYTAYEWTDMYSRIGYAAARLKNAQIENKDGIQLIKEHNDPDTLIYCDPPYIASSLVSDHYENGFTNHQHEELLTTLINHQGKVILSGYDSELYNDRLKDWNVIKQQTKVGITTKKKSNRTEVLWLNYEPNEQINLF</sequence>
<evidence type="ECO:0000256" key="4">
    <source>
        <dbReference type="ARBA" id="ARBA00022691"/>
    </source>
</evidence>
<comment type="caution">
    <text evidence="6">The sequence shown here is derived from an EMBL/GenBank/DDBJ whole genome shotgun (WGS) entry which is preliminary data.</text>
</comment>
<dbReference type="Pfam" id="PF02086">
    <property type="entry name" value="MethyltransfD12"/>
    <property type="match status" value="1"/>
</dbReference>
<keyword evidence="4" id="KW-0949">S-adenosyl-L-methionine</keyword>
<accession>A0A125W5K5</accession>
<dbReference type="SUPFAM" id="SSF53335">
    <property type="entry name" value="S-adenosyl-L-methionine-dependent methyltransferases"/>
    <property type="match status" value="1"/>
</dbReference>
<dbReference type="InterPro" id="IPR029063">
    <property type="entry name" value="SAM-dependent_MTases_sf"/>
</dbReference>
<dbReference type="InterPro" id="IPR012263">
    <property type="entry name" value="M_m6A_EcoRV"/>
</dbReference>
<dbReference type="Gene3D" id="3.40.50.150">
    <property type="entry name" value="Vaccinia Virus protein VP39"/>
    <property type="match status" value="2"/>
</dbReference>
<organism evidence="6 7">
    <name type="scientific">Enterococcus faecalis TX4248</name>
    <dbReference type="NCBI Taxonomy" id="749495"/>
    <lineage>
        <taxon>Bacteria</taxon>
        <taxon>Bacillati</taxon>
        <taxon>Bacillota</taxon>
        <taxon>Bacilli</taxon>
        <taxon>Lactobacillales</taxon>
        <taxon>Enterococcaceae</taxon>
        <taxon>Enterococcus</taxon>
    </lineage>
</organism>
<dbReference type="PANTHER" id="PTHR30481:SF4">
    <property type="entry name" value="SITE-SPECIFIC DNA-METHYLTRANSFERASE (ADENINE-SPECIFIC)"/>
    <property type="match status" value="1"/>
</dbReference>
<dbReference type="PIRSF" id="PIRSF000398">
    <property type="entry name" value="M_m6A_EcoRV"/>
    <property type="match status" value="1"/>
</dbReference>
<protein>
    <recommendedName>
        <fullName evidence="1">site-specific DNA-methyltransferase (adenine-specific)</fullName>
        <ecNumber evidence="1">2.1.1.72</ecNumber>
    </recommendedName>
</protein>
<name>A0A125W5K5_ENTFL</name>
<dbReference type="GO" id="GO:0009007">
    <property type="term" value="F:site-specific DNA-methyltransferase (adenine-specific) activity"/>
    <property type="evidence" value="ECO:0007669"/>
    <property type="project" value="UniProtKB-EC"/>
</dbReference>
<evidence type="ECO:0000256" key="2">
    <source>
        <dbReference type="ARBA" id="ARBA00022603"/>
    </source>
</evidence>
<dbReference type="Proteomes" id="UP000004846">
    <property type="component" value="Unassembled WGS sequence"/>
</dbReference>
<evidence type="ECO:0000256" key="5">
    <source>
        <dbReference type="ARBA" id="ARBA00047942"/>
    </source>
</evidence>
<dbReference type="RefSeq" id="WP_002402258.1">
    <property type="nucleotide sequence ID" value="NZ_GL454460.1"/>
</dbReference>
<dbReference type="InterPro" id="IPR002052">
    <property type="entry name" value="DNA_methylase_N6_adenine_CS"/>
</dbReference>
<dbReference type="PRINTS" id="PR00505">
    <property type="entry name" value="D12N6MTFRASE"/>
</dbReference>
<dbReference type="GO" id="GO:1904047">
    <property type="term" value="F:S-adenosyl-L-methionine binding"/>
    <property type="evidence" value="ECO:0007669"/>
    <property type="project" value="TreeGrafter"/>
</dbReference>
<keyword evidence="3 6" id="KW-0808">Transferase</keyword>
<dbReference type="GO" id="GO:0043565">
    <property type="term" value="F:sequence-specific DNA binding"/>
    <property type="evidence" value="ECO:0007669"/>
    <property type="project" value="TreeGrafter"/>
</dbReference>
<dbReference type="AlphaFoldDB" id="A0A125W5K5"/>
<evidence type="ECO:0000313" key="6">
    <source>
        <dbReference type="EMBL" id="EFM82581.1"/>
    </source>
</evidence>
<comment type="catalytic activity">
    <reaction evidence="5">
        <text>a 2'-deoxyadenosine in DNA + S-adenosyl-L-methionine = an N(6)-methyl-2'-deoxyadenosine in DNA + S-adenosyl-L-homocysteine + H(+)</text>
        <dbReference type="Rhea" id="RHEA:15197"/>
        <dbReference type="Rhea" id="RHEA-COMP:12418"/>
        <dbReference type="Rhea" id="RHEA-COMP:12419"/>
        <dbReference type="ChEBI" id="CHEBI:15378"/>
        <dbReference type="ChEBI" id="CHEBI:57856"/>
        <dbReference type="ChEBI" id="CHEBI:59789"/>
        <dbReference type="ChEBI" id="CHEBI:90615"/>
        <dbReference type="ChEBI" id="CHEBI:90616"/>
        <dbReference type="EC" id="2.1.1.72"/>
    </reaction>
</comment>
<feature type="non-terminal residue" evidence="6">
    <location>
        <position position="1"/>
    </location>
</feature>
<dbReference type="GO" id="GO:0009307">
    <property type="term" value="P:DNA restriction-modification system"/>
    <property type="evidence" value="ECO:0007669"/>
    <property type="project" value="InterPro"/>
</dbReference>
<dbReference type="REBASE" id="289090">
    <property type="entry name" value="M.Efa4248ORF1832P"/>
</dbReference>
<reference evidence="6 7" key="1">
    <citation type="submission" date="2010-07" db="EMBL/GenBank/DDBJ databases">
        <authorList>
            <person name="Sid Ahmed O."/>
        </authorList>
    </citation>
    <scope>NUCLEOTIDE SEQUENCE [LARGE SCALE GENOMIC DNA]</scope>
    <source>
        <strain evidence="6 7">TX4248</strain>
    </source>
</reference>
<keyword evidence="2 6" id="KW-0489">Methyltransferase</keyword>
<dbReference type="InterPro" id="IPR012327">
    <property type="entry name" value="MeTrfase_D12"/>
</dbReference>
<dbReference type="EC" id="2.1.1.72" evidence="1"/>
<dbReference type="GO" id="GO:0032259">
    <property type="term" value="P:methylation"/>
    <property type="evidence" value="ECO:0007669"/>
    <property type="project" value="UniProtKB-KW"/>
</dbReference>
<dbReference type="PROSITE" id="PS00092">
    <property type="entry name" value="N6_MTASE"/>
    <property type="match status" value="1"/>
</dbReference>
<dbReference type="HOGENOM" id="CLU_1010076_0_0_9"/>
<dbReference type="PANTHER" id="PTHR30481">
    <property type="entry name" value="DNA ADENINE METHYLASE"/>
    <property type="match status" value="1"/>
</dbReference>
<evidence type="ECO:0000256" key="1">
    <source>
        <dbReference type="ARBA" id="ARBA00011900"/>
    </source>
</evidence>
<gene>
    <name evidence="6" type="ORF">HMPREF9498_01832</name>
</gene>
<evidence type="ECO:0000313" key="7">
    <source>
        <dbReference type="Proteomes" id="UP000004846"/>
    </source>
</evidence>